<proteinExistence type="predicted"/>
<reference evidence="1" key="1">
    <citation type="submission" date="2022-06" db="EMBL/GenBank/DDBJ databases">
        <title>Genome public.</title>
        <authorList>
            <person name="Sun Q."/>
        </authorList>
    </citation>
    <scope>NUCLEOTIDE SEQUENCE</scope>
    <source>
        <strain evidence="1">CWNU-1</strain>
    </source>
</reference>
<name>A0ABT0UGY5_9ACTN</name>
<sequence>MGLSELALTDVGRPDPWLPAAGDRKILVSLYYPARKGSGVPASQPYLTADEARQLLAKTSFGVPVPPGSEALLSATRTHARDRAVPARGRFPLVVISPGLDRPRATMPLLAEELASRGYVVAFFDQHLKGRPQPLLDGPSPGNPEVVFIRS</sequence>
<dbReference type="SUPFAM" id="SSF53474">
    <property type="entry name" value="alpha/beta-Hydrolases"/>
    <property type="match status" value="1"/>
</dbReference>
<protein>
    <recommendedName>
        <fullName evidence="3">Alpha/beta hydrolase</fullName>
    </recommendedName>
</protein>
<dbReference type="Gene3D" id="3.40.50.1820">
    <property type="entry name" value="alpha/beta hydrolase"/>
    <property type="match status" value="1"/>
</dbReference>
<organism evidence="1 2">
    <name type="scientific">Streptomyces albipurpureus</name>
    <dbReference type="NCBI Taxonomy" id="2897419"/>
    <lineage>
        <taxon>Bacteria</taxon>
        <taxon>Bacillati</taxon>
        <taxon>Actinomycetota</taxon>
        <taxon>Actinomycetes</taxon>
        <taxon>Kitasatosporales</taxon>
        <taxon>Streptomycetaceae</taxon>
        <taxon>Streptomyces</taxon>
    </lineage>
</organism>
<evidence type="ECO:0000313" key="2">
    <source>
        <dbReference type="Proteomes" id="UP001431429"/>
    </source>
</evidence>
<evidence type="ECO:0000313" key="1">
    <source>
        <dbReference type="EMBL" id="MCM2386890.1"/>
    </source>
</evidence>
<evidence type="ECO:0008006" key="3">
    <source>
        <dbReference type="Google" id="ProtNLM"/>
    </source>
</evidence>
<dbReference type="Proteomes" id="UP001431429">
    <property type="component" value="Unassembled WGS sequence"/>
</dbReference>
<dbReference type="EMBL" id="JAMQAW010000001">
    <property type="protein sequence ID" value="MCM2386890.1"/>
    <property type="molecule type" value="Genomic_DNA"/>
</dbReference>
<dbReference type="InterPro" id="IPR029058">
    <property type="entry name" value="AB_hydrolase_fold"/>
</dbReference>
<comment type="caution">
    <text evidence="1">The sequence shown here is derived from an EMBL/GenBank/DDBJ whole genome shotgun (WGS) entry which is preliminary data.</text>
</comment>
<dbReference type="RefSeq" id="WP_250917249.1">
    <property type="nucleotide sequence ID" value="NZ_JAMQAW010000001.1"/>
</dbReference>
<accession>A0ABT0UGY5</accession>
<keyword evidence="2" id="KW-1185">Reference proteome</keyword>
<gene>
    <name evidence="1" type="ORF">NBG84_00940</name>
</gene>